<dbReference type="CDD" id="cd00118">
    <property type="entry name" value="LysM"/>
    <property type="match status" value="2"/>
</dbReference>
<dbReference type="InterPro" id="IPR008258">
    <property type="entry name" value="Transglycosylase_SLT_dom_1"/>
</dbReference>
<dbReference type="Pfam" id="PF01476">
    <property type="entry name" value="LysM"/>
    <property type="match status" value="2"/>
</dbReference>
<dbReference type="PANTHER" id="PTHR33734">
    <property type="entry name" value="LYSM DOMAIN-CONTAINING GPI-ANCHORED PROTEIN 2"/>
    <property type="match status" value="1"/>
</dbReference>
<dbReference type="SMART" id="SM00257">
    <property type="entry name" value="LysM"/>
    <property type="match status" value="2"/>
</dbReference>
<organism evidence="2 3">
    <name type="scientific">SAR324 cluster bacterium</name>
    <dbReference type="NCBI Taxonomy" id="2024889"/>
    <lineage>
        <taxon>Bacteria</taxon>
        <taxon>Deltaproteobacteria</taxon>
        <taxon>SAR324 cluster</taxon>
    </lineage>
</organism>
<dbReference type="SUPFAM" id="SSF54106">
    <property type="entry name" value="LysM domain"/>
    <property type="match status" value="2"/>
</dbReference>
<dbReference type="Proteomes" id="UP000524246">
    <property type="component" value="Unassembled WGS sequence"/>
</dbReference>
<gene>
    <name evidence="2" type="ORF">GYA55_03080</name>
</gene>
<dbReference type="SUPFAM" id="SSF53955">
    <property type="entry name" value="Lysozyme-like"/>
    <property type="match status" value="1"/>
</dbReference>
<comment type="caution">
    <text evidence="2">The sequence shown here is derived from an EMBL/GenBank/DDBJ whole genome shotgun (WGS) entry which is preliminary data.</text>
</comment>
<sequence length="539" mass="60849">MFCRTPQIIGFVICILLFALPGFSDSQQNINSQFRVPALLRDRVDFWIDVFTKYGEHQKIVHHRLYPQVVFGILDFTKEAKELDSIELARLKKAQEENAIESIKEALRGLADGKKPSNLVEKYVFKSMSAIRGGREKYLDVLNKDLVRTQTGIKEKTIEALKRSGRYMHFIEDIFVNEFGLPKEITRLPLIESTFNYEAYSSAGAAGLWQFMPQTAKSFGMRVNKFVDERRDPIIASRAAAEYIKRAYNRLGNWPLAITSYNHGVTGVLRKMNQEGTRDLARVIESGERNPFGFASSNFWPEFLAAVEIYANRQQYFPGLELDPPLYLSERRLETSIPIQDIIRQTGVSSEKLRLANYALSELVWQGRAPVPVGYILRVPENYASQLSRAALKATAEAKVNTRSIPSSLVYGGANHTVRKGDTLLSIAKKYDTTVSDLIALNKLKGKQIKIGQVLSVKTPQKRQDSAKWTSMDEPSSVVTKKSTSEFTPKPPKTKFYRVEKRDTLSSIAKKFNVNIDAIKKANGMSSSNVKAGQMLKIP</sequence>
<evidence type="ECO:0000313" key="3">
    <source>
        <dbReference type="Proteomes" id="UP000524246"/>
    </source>
</evidence>
<dbReference type="PROSITE" id="PS51782">
    <property type="entry name" value="LYSM"/>
    <property type="match status" value="2"/>
</dbReference>
<dbReference type="EMBL" id="JAAZON010000118">
    <property type="protein sequence ID" value="NMC62129.1"/>
    <property type="molecule type" value="Genomic_DNA"/>
</dbReference>
<dbReference type="AlphaFoldDB" id="A0A7X9IJJ6"/>
<dbReference type="CDD" id="cd16894">
    <property type="entry name" value="MltD-like"/>
    <property type="match status" value="1"/>
</dbReference>
<dbReference type="InterPro" id="IPR023346">
    <property type="entry name" value="Lysozyme-like_dom_sf"/>
</dbReference>
<dbReference type="Gene3D" id="3.10.350.10">
    <property type="entry name" value="LysM domain"/>
    <property type="match status" value="2"/>
</dbReference>
<evidence type="ECO:0000259" key="1">
    <source>
        <dbReference type="PROSITE" id="PS51782"/>
    </source>
</evidence>
<reference evidence="2 3" key="1">
    <citation type="journal article" date="2020" name="Biotechnol. Biofuels">
        <title>New insights from the biogas microbiome by comprehensive genome-resolved metagenomics of nearly 1600 species originating from multiple anaerobic digesters.</title>
        <authorList>
            <person name="Campanaro S."/>
            <person name="Treu L."/>
            <person name="Rodriguez-R L.M."/>
            <person name="Kovalovszki A."/>
            <person name="Ziels R.M."/>
            <person name="Maus I."/>
            <person name="Zhu X."/>
            <person name="Kougias P.G."/>
            <person name="Basile A."/>
            <person name="Luo G."/>
            <person name="Schluter A."/>
            <person name="Konstantinidis K.T."/>
            <person name="Angelidaki I."/>
        </authorList>
    </citation>
    <scope>NUCLEOTIDE SEQUENCE [LARGE SCALE GENOMIC DNA]</scope>
    <source>
        <strain evidence="2">AS27yjCOA_65</strain>
    </source>
</reference>
<proteinExistence type="predicted"/>
<dbReference type="GO" id="GO:0008932">
    <property type="term" value="F:lytic endotransglycosylase activity"/>
    <property type="evidence" value="ECO:0007669"/>
    <property type="project" value="TreeGrafter"/>
</dbReference>
<evidence type="ECO:0000313" key="2">
    <source>
        <dbReference type="EMBL" id="NMC62129.1"/>
    </source>
</evidence>
<dbReference type="Pfam" id="PF01464">
    <property type="entry name" value="SLT"/>
    <property type="match status" value="1"/>
</dbReference>
<dbReference type="PANTHER" id="PTHR33734:SF22">
    <property type="entry name" value="MEMBRANE-BOUND LYTIC MUREIN TRANSGLYCOSYLASE D"/>
    <property type="match status" value="1"/>
</dbReference>
<dbReference type="InterPro" id="IPR036779">
    <property type="entry name" value="LysM_dom_sf"/>
</dbReference>
<feature type="domain" description="LysM" evidence="1">
    <location>
        <begin position="495"/>
        <end position="538"/>
    </location>
</feature>
<dbReference type="Gene3D" id="1.10.530.10">
    <property type="match status" value="1"/>
</dbReference>
<dbReference type="InterPro" id="IPR018392">
    <property type="entry name" value="LysM"/>
</dbReference>
<protein>
    <submittedName>
        <fullName evidence="2">LysM peptidoglycan-binding domain-containing protein</fullName>
    </submittedName>
</protein>
<feature type="domain" description="LysM" evidence="1">
    <location>
        <begin position="414"/>
        <end position="457"/>
    </location>
</feature>
<name>A0A7X9IJJ6_9DELT</name>
<accession>A0A7X9IJJ6</accession>